<dbReference type="AlphaFoldDB" id="A0A0R2FJ40"/>
<dbReference type="PANTHER" id="PTHR30086:SF20">
    <property type="entry name" value="ARGININE EXPORTER PROTEIN ARGO-RELATED"/>
    <property type="match status" value="1"/>
</dbReference>
<comment type="caution">
    <text evidence="7">The sequence shown here is derived from an EMBL/GenBank/DDBJ whole genome shotgun (WGS) entry which is preliminary data.</text>
</comment>
<keyword evidence="5 6" id="KW-0472">Membrane</keyword>
<proteinExistence type="predicted"/>
<dbReference type="InterPro" id="IPR001123">
    <property type="entry name" value="LeuE-type"/>
</dbReference>
<feature type="transmembrane region" description="Helical" evidence="6">
    <location>
        <begin position="6"/>
        <end position="27"/>
    </location>
</feature>
<dbReference type="Pfam" id="PF01810">
    <property type="entry name" value="LysE"/>
    <property type="match status" value="1"/>
</dbReference>
<feature type="transmembrane region" description="Helical" evidence="6">
    <location>
        <begin position="179"/>
        <end position="205"/>
    </location>
</feature>
<dbReference type="PANTHER" id="PTHR30086">
    <property type="entry name" value="ARGININE EXPORTER PROTEIN ARGO"/>
    <property type="match status" value="1"/>
</dbReference>
<feature type="transmembrane region" description="Helical" evidence="6">
    <location>
        <begin position="111"/>
        <end position="135"/>
    </location>
</feature>
<reference evidence="7 8" key="1">
    <citation type="journal article" date="2015" name="Genome Announc.">
        <title>Expanding the biotechnology potential of lactobacilli through comparative genomics of 213 strains and associated genera.</title>
        <authorList>
            <person name="Sun Z."/>
            <person name="Harris H.M."/>
            <person name="McCann A."/>
            <person name="Guo C."/>
            <person name="Argimon S."/>
            <person name="Zhang W."/>
            <person name="Yang X."/>
            <person name="Jeffery I.B."/>
            <person name="Cooney J.C."/>
            <person name="Kagawa T.F."/>
            <person name="Liu W."/>
            <person name="Song Y."/>
            <person name="Salvetti E."/>
            <person name="Wrobel A."/>
            <person name="Rasinkangas P."/>
            <person name="Parkhill J."/>
            <person name="Rea M.C."/>
            <person name="O'Sullivan O."/>
            <person name="Ritari J."/>
            <person name="Douillard F.P."/>
            <person name="Paul Ross R."/>
            <person name="Yang R."/>
            <person name="Briner A.E."/>
            <person name="Felis G.E."/>
            <person name="de Vos W.M."/>
            <person name="Barrangou R."/>
            <person name="Klaenhammer T.R."/>
            <person name="Caufield P.W."/>
            <person name="Cui Y."/>
            <person name="Zhang H."/>
            <person name="O'Toole P.W."/>
        </authorList>
    </citation>
    <scope>NUCLEOTIDE SEQUENCE [LARGE SCALE GENOMIC DNA]</scope>
    <source>
        <strain evidence="7 8">DSM 23365</strain>
    </source>
</reference>
<evidence type="ECO:0000256" key="5">
    <source>
        <dbReference type="ARBA" id="ARBA00023136"/>
    </source>
</evidence>
<organism evidence="7 8">
    <name type="scientific">Secundilactobacillus similis DSM 23365 = JCM 2765</name>
    <dbReference type="NCBI Taxonomy" id="1423804"/>
    <lineage>
        <taxon>Bacteria</taxon>
        <taxon>Bacillati</taxon>
        <taxon>Bacillota</taxon>
        <taxon>Bacilli</taxon>
        <taxon>Lactobacillales</taxon>
        <taxon>Lactobacillaceae</taxon>
        <taxon>Secundilactobacillus</taxon>
    </lineage>
</organism>
<sequence>MSEVILKGMLISFALVSSIGMQNLFVFNNAMSNKLGRAMLVAGFVWLADTALTTVAFLGMGALVSRYLWLKLAIMLIGGVIVAWMGFGILRSANQIELGKDGQQMPLKEAFVTAWVVAFANPQAIIDTSVTLGALRGTLENWQALPFLGGIVLATAIWFSGITLIVGSLKNRLPKRVLMWINILSGLIVMTYGVVLLIKAVQILLHL</sequence>
<keyword evidence="8" id="KW-1185">Reference proteome</keyword>
<dbReference type="GO" id="GO:0015171">
    <property type="term" value="F:amino acid transmembrane transporter activity"/>
    <property type="evidence" value="ECO:0007669"/>
    <property type="project" value="TreeGrafter"/>
</dbReference>
<feature type="transmembrane region" description="Helical" evidence="6">
    <location>
        <begin position="147"/>
        <end position="167"/>
    </location>
</feature>
<keyword evidence="3 6" id="KW-0812">Transmembrane</keyword>
<evidence type="ECO:0000256" key="1">
    <source>
        <dbReference type="ARBA" id="ARBA00004651"/>
    </source>
</evidence>
<comment type="subcellular location">
    <subcellularLocation>
        <location evidence="1">Cell membrane</location>
        <topology evidence="1">Multi-pass membrane protein</topology>
    </subcellularLocation>
</comment>
<feature type="transmembrane region" description="Helical" evidence="6">
    <location>
        <begin position="68"/>
        <end position="90"/>
    </location>
</feature>
<protein>
    <submittedName>
        <fullName evidence="7">Amino acid export protein</fullName>
    </submittedName>
</protein>
<feature type="transmembrane region" description="Helical" evidence="6">
    <location>
        <begin position="39"/>
        <end position="62"/>
    </location>
</feature>
<evidence type="ECO:0000256" key="3">
    <source>
        <dbReference type="ARBA" id="ARBA00022692"/>
    </source>
</evidence>
<evidence type="ECO:0000256" key="2">
    <source>
        <dbReference type="ARBA" id="ARBA00022475"/>
    </source>
</evidence>
<keyword evidence="4 6" id="KW-1133">Transmembrane helix</keyword>
<dbReference type="GO" id="GO:0005886">
    <property type="term" value="C:plasma membrane"/>
    <property type="evidence" value="ECO:0007669"/>
    <property type="project" value="UniProtKB-SubCell"/>
</dbReference>
<dbReference type="PATRIC" id="fig|1423804.4.peg.562"/>
<accession>A0A0R2FJ40</accession>
<evidence type="ECO:0000256" key="6">
    <source>
        <dbReference type="SAM" id="Phobius"/>
    </source>
</evidence>
<keyword evidence="2" id="KW-1003">Cell membrane</keyword>
<dbReference type="RefSeq" id="WP_225351996.1">
    <property type="nucleotide sequence ID" value="NZ_AYZM01000079.1"/>
</dbReference>
<gene>
    <name evidence="7" type="ORF">FD14_GL000525</name>
</gene>
<evidence type="ECO:0000256" key="4">
    <source>
        <dbReference type="ARBA" id="ARBA00022989"/>
    </source>
</evidence>
<dbReference type="EMBL" id="AYZM01000079">
    <property type="protein sequence ID" value="KRN25047.1"/>
    <property type="molecule type" value="Genomic_DNA"/>
</dbReference>
<evidence type="ECO:0000313" key="7">
    <source>
        <dbReference type="EMBL" id="KRN25047.1"/>
    </source>
</evidence>
<dbReference type="Proteomes" id="UP000051442">
    <property type="component" value="Unassembled WGS sequence"/>
</dbReference>
<name>A0A0R2FJ40_9LACO</name>
<evidence type="ECO:0000313" key="8">
    <source>
        <dbReference type="Proteomes" id="UP000051442"/>
    </source>
</evidence>